<protein>
    <submittedName>
        <fullName evidence="2">Uncharacterized protein</fullName>
    </submittedName>
</protein>
<evidence type="ECO:0000313" key="3">
    <source>
        <dbReference type="Proteomes" id="UP001371456"/>
    </source>
</evidence>
<dbReference type="AlphaFoldDB" id="A0AAN8YF21"/>
<name>A0AAN8YF21_SOLBU</name>
<organism evidence="2 3">
    <name type="scientific">Solanum bulbocastanum</name>
    <name type="common">Wild potato</name>
    <dbReference type="NCBI Taxonomy" id="147425"/>
    <lineage>
        <taxon>Eukaryota</taxon>
        <taxon>Viridiplantae</taxon>
        <taxon>Streptophyta</taxon>
        <taxon>Embryophyta</taxon>
        <taxon>Tracheophyta</taxon>
        <taxon>Spermatophyta</taxon>
        <taxon>Magnoliopsida</taxon>
        <taxon>eudicotyledons</taxon>
        <taxon>Gunneridae</taxon>
        <taxon>Pentapetalae</taxon>
        <taxon>asterids</taxon>
        <taxon>lamiids</taxon>
        <taxon>Solanales</taxon>
        <taxon>Solanaceae</taxon>
        <taxon>Solanoideae</taxon>
        <taxon>Solaneae</taxon>
        <taxon>Solanum</taxon>
    </lineage>
</organism>
<evidence type="ECO:0000313" key="2">
    <source>
        <dbReference type="EMBL" id="KAK6789446.1"/>
    </source>
</evidence>
<keyword evidence="3" id="KW-1185">Reference proteome</keyword>
<dbReference type="Proteomes" id="UP001371456">
    <property type="component" value="Unassembled WGS sequence"/>
</dbReference>
<evidence type="ECO:0000256" key="1">
    <source>
        <dbReference type="SAM" id="MobiDB-lite"/>
    </source>
</evidence>
<dbReference type="EMBL" id="JBANQN010000005">
    <property type="protein sequence ID" value="KAK6789446.1"/>
    <property type="molecule type" value="Genomic_DNA"/>
</dbReference>
<feature type="compositionally biased region" description="Polar residues" evidence="1">
    <location>
        <begin position="45"/>
        <end position="58"/>
    </location>
</feature>
<proteinExistence type="predicted"/>
<feature type="region of interest" description="Disordered" evidence="1">
    <location>
        <begin position="1"/>
        <end position="58"/>
    </location>
</feature>
<reference evidence="2 3" key="1">
    <citation type="submission" date="2024-02" db="EMBL/GenBank/DDBJ databases">
        <title>de novo genome assembly of Solanum bulbocastanum strain 11H21.</title>
        <authorList>
            <person name="Hosaka A.J."/>
        </authorList>
    </citation>
    <scope>NUCLEOTIDE SEQUENCE [LARGE SCALE GENOMIC DNA]</scope>
    <source>
        <tissue evidence="2">Young leaves</tissue>
    </source>
</reference>
<comment type="caution">
    <text evidence="2">The sequence shown here is derived from an EMBL/GenBank/DDBJ whole genome shotgun (WGS) entry which is preliminary data.</text>
</comment>
<sequence>MVKVPAPAKGQSQLAATPLRILSVSPPQPEEAQEDVKRTCPRRGSPSSRHCPSDSGISRNATKAYEFSDRVKVIFKTKASSSNVSGEVMDW</sequence>
<accession>A0AAN8YF21</accession>
<gene>
    <name evidence="2" type="ORF">RDI58_013245</name>
</gene>